<keyword evidence="2" id="KW-0813">Transport</keyword>
<proteinExistence type="inferred from homology"/>
<dbReference type="InterPro" id="IPR026854">
    <property type="entry name" value="VPS13_N"/>
</dbReference>
<dbReference type="PANTHER" id="PTHR16166:SF93">
    <property type="entry name" value="INTERMEMBRANE LIPID TRANSFER PROTEIN VPS13"/>
    <property type="match status" value="1"/>
</dbReference>
<accession>A0AAD4MMU1</accession>
<comment type="caution">
    <text evidence="5">The sequence shown here is derived from an EMBL/GenBank/DDBJ whole genome shotgun (WGS) entry which is preliminary data.</text>
</comment>
<feature type="domain" description="Chorein N-terminal" evidence="4">
    <location>
        <begin position="53"/>
        <end position="866"/>
    </location>
</feature>
<dbReference type="InterPro" id="IPR026847">
    <property type="entry name" value="VPS13"/>
</dbReference>
<evidence type="ECO:0000256" key="2">
    <source>
        <dbReference type="ARBA" id="ARBA00022448"/>
    </source>
</evidence>
<evidence type="ECO:0000256" key="3">
    <source>
        <dbReference type="SAM" id="Coils"/>
    </source>
</evidence>
<dbReference type="AlphaFoldDB" id="A0AAD4MMU1"/>
<comment type="similarity">
    <text evidence="1">Belongs to the VPS13 family.</text>
</comment>
<evidence type="ECO:0000256" key="1">
    <source>
        <dbReference type="ARBA" id="ARBA00006545"/>
    </source>
</evidence>
<dbReference type="PANTHER" id="PTHR16166">
    <property type="entry name" value="VACUOLAR PROTEIN SORTING-ASSOCIATED PROTEIN VPS13"/>
    <property type="match status" value="1"/>
</dbReference>
<keyword evidence="6" id="KW-1185">Reference proteome</keyword>
<dbReference type="Proteomes" id="UP001201812">
    <property type="component" value="Unassembled WGS sequence"/>
</dbReference>
<evidence type="ECO:0000259" key="4">
    <source>
        <dbReference type="Pfam" id="PF12624"/>
    </source>
</evidence>
<feature type="coiled-coil region" evidence="3">
    <location>
        <begin position="438"/>
        <end position="472"/>
    </location>
</feature>
<protein>
    <submittedName>
        <fullName evidence="5">Repeating coiled region of VPS13 domain-containing protein</fullName>
    </submittedName>
</protein>
<name>A0AAD4MMU1_9BILA</name>
<dbReference type="GO" id="GO:0006623">
    <property type="term" value="P:protein targeting to vacuole"/>
    <property type="evidence" value="ECO:0007669"/>
    <property type="project" value="TreeGrafter"/>
</dbReference>
<dbReference type="Pfam" id="PF12624">
    <property type="entry name" value="VPS13_N"/>
    <property type="match status" value="1"/>
</dbReference>
<evidence type="ECO:0000313" key="5">
    <source>
        <dbReference type="EMBL" id="KAI1695906.1"/>
    </source>
</evidence>
<sequence>MAESTTFSCKIHKHKHKYNLLVQNPNWNCAIRFGFSLYLRSEMTFREHIWEMVFEGILADVLNRFLGDFVENLDPSKLSVGIWGGDVKLDGLRVKDTAMDFLDLPVKLKYGSLDKLVLKIPWKNLYTEPVLANIEGLNLIIVPNRGVVYNEERAKKNEYETKQKLLARLEENRKAKRKPKDPTADSFTEKLIAQIIKNLQISVKGIHVRYEDRHSNRHRPFAAGITLESLEFQTTDTNFKTTIHKETMKIFYKLVSLKSLALYWNSDSAFISDSDSADNVKGTLQATIATETSKPEDYKYLFGPISIDTRLKLNQKPEADGSNWSIPKIDLEIFMSTLSLFVGKAQYQDVLLFLEAQERFSISIRHLKYRPNLIEYRQHFAEWWKYAYTCIVEDIRRKRKNWSWEMMKNHRAMVRKYKDAWLQFRTKKTVGHSEKAIIEEAEENLDLFNLNVARQQAEMEIDRRQLTRTEDQEVQTWGSWAKSWFGGSSAGKDMKKKEGKLSGQELVDQIEKAITPEEKAKLYEAIYYQENIPATDYPKHYVENRVNVKLSSVSIAVDSALMLKFEELSAHFEQRPSASAIHLKTGVKSVSMDGCGQSMLSLLDTSKDWLSMEVITNPLEGGFDHYVGFKVAPVLLKYHAPVVNRVIDVFKPPGDVRLNQLMTAAMARYEEVKARSATGLQYAVEQKAKLKLEIRLEPATVIVSHGGSFDEQKSTLMAELGVLTINTVDDLSKFHCSDAKDEKLRKLYNQAYDKFQMRLSNVQVVFADCYKKCMDARGDNSSPFHILKPMQAELNLCKASIEDVQLPMLRVYGDLPNVRIRISDEQVTKLLDLLVSIPMPAFQDENQELPDYTRPSTNLRHRATIKAIMDVKGMEEEDTKKVPHIISEESKRISLVYEFTIGEISVLLCSRKKEP</sequence>
<gene>
    <name evidence="5" type="ORF">DdX_19320</name>
</gene>
<dbReference type="EMBL" id="JAKKPZ010000363">
    <property type="protein sequence ID" value="KAI1695906.1"/>
    <property type="molecule type" value="Genomic_DNA"/>
</dbReference>
<keyword evidence="3" id="KW-0175">Coiled coil</keyword>
<dbReference type="GO" id="GO:0045053">
    <property type="term" value="P:protein retention in Golgi apparatus"/>
    <property type="evidence" value="ECO:0007669"/>
    <property type="project" value="TreeGrafter"/>
</dbReference>
<organism evidence="5 6">
    <name type="scientific">Ditylenchus destructor</name>
    <dbReference type="NCBI Taxonomy" id="166010"/>
    <lineage>
        <taxon>Eukaryota</taxon>
        <taxon>Metazoa</taxon>
        <taxon>Ecdysozoa</taxon>
        <taxon>Nematoda</taxon>
        <taxon>Chromadorea</taxon>
        <taxon>Rhabditida</taxon>
        <taxon>Tylenchina</taxon>
        <taxon>Tylenchomorpha</taxon>
        <taxon>Sphaerularioidea</taxon>
        <taxon>Anguinidae</taxon>
        <taxon>Anguininae</taxon>
        <taxon>Ditylenchus</taxon>
    </lineage>
</organism>
<reference evidence="5" key="1">
    <citation type="submission" date="2022-01" db="EMBL/GenBank/DDBJ databases">
        <title>Genome Sequence Resource for Two Populations of Ditylenchus destructor, the Migratory Endoparasitic Phytonematode.</title>
        <authorList>
            <person name="Zhang H."/>
            <person name="Lin R."/>
            <person name="Xie B."/>
        </authorList>
    </citation>
    <scope>NUCLEOTIDE SEQUENCE</scope>
    <source>
        <strain evidence="5">BazhouSP</strain>
    </source>
</reference>
<evidence type="ECO:0000313" key="6">
    <source>
        <dbReference type="Proteomes" id="UP001201812"/>
    </source>
</evidence>